<evidence type="ECO:0000256" key="6">
    <source>
        <dbReference type="ARBA" id="ARBA00022801"/>
    </source>
</evidence>
<evidence type="ECO:0000256" key="4">
    <source>
        <dbReference type="ARBA" id="ARBA00022723"/>
    </source>
</evidence>
<protein>
    <submittedName>
        <fullName evidence="13">Endonuclease</fullName>
        <ecNumber evidence="13">3.1.30.-</ecNumber>
    </submittedName>
</protein>
<keyword evidence="3" id="KW-0540">Nuclease</keyword>
<dbReference type="InterPro" id="IPR025049">
    <property type="entry name" value="Mfa-like_1"/>
</dbReference>
<feature type="binding site" evidence="9">
    <location>
        <position position="410"/>
    </location>
    <ligand>
        <name>Mg(2+)</name>
        <dbReference type="ChEBI" id="CHEBI:18420"/>
        <note>catalytic</note>
    </ligand>
</feature>
<evidence type="ECO:0000256" key="3">
    <source>
        <dbReference type="ARBA" id="ARBA00022722"/>
    </source>
</evidence>
<evidence type="ECO:0000259" key="11">
    <source>
        <dbReference type="SMART" id="SM00477"/>
    </source>
</evidence>
<dbReference type="Pfam" id="PF13149">
    <property type="entry name" value="Mfa_like_1"/>
    <property type="match status" value="1"/>
</dbReference>
<comment type="cofactor">
    <cofactor evidence="1">
        <name>Mg(2+)</name>
        <dbReference type="ChEBI" id="CHEBI:18420"/>
    </cofactor>
</comment>
<dbReference type="InterPro" id="IPR001604">
    <property type="entry name" value="Endo_G_ENPP1-like_dom"/>
</dbReference>
<organism evidence="13 14">
    <name type="scientific">Bacteroides finegoldii</name>
    <dbReference type="NCBI Taxonomy" id="338188"/>
    <lineage>
        <taxon>Bacteria</taxon>
        <taxon>Pseudomonadati</taxon>
        <taxon>Bacteroidota</taxon>
        <taxon>Bacteroidia</taxon>
        <taxon>Bacteroidales</taxon>
        <taxon>Bacteroidaceae</taxon>
        <taxon>Bacteroides</taxon>
    </lineage>
</organism>
<proteinExistence type="inferred from homology"/>
<sequence length="531" mass="58831">MKKKKLLWSALLLLVLGACDTAVQQVADNGKQTVVQFTSVVEGDAVTRTTGSSWTANDRIGVFMKQAGETLGGSTIVGEGDNVPFITKQGNGNFLSDGKVIEYPSDESAVDFIAYYPFQPILENYIYKVDVTNQSKPEEIDLLYADNLTNRTVTSATGNLQFYHQLSQLVLNLSSSDNTDFSNLSVTISGVKTKADFNLVDGSLVVDGKSDATVTMRRVGNAAEAILLPVNTVNGIKLTLTLNGKTKEITLPTSITSLKQGSKHIFSVNIKNGGSQVDPEEPKYAKWRETPVITKSMLEKSNIKYINHYMPSDKKVRNYSLLYDSELKLAYWVAYPYCSYYDGSAGRNEKWAYDPEISSSLQVNLKDSYGISGYDRGHQIPSGDRQRDVASNQTTFYYTNMTPQIGQGLNQSIWANLEGKVRSWSSGADTLFIVTGAAVTTLTDKNIEWKTNKNDGKQVAVPKFYYKALARKVNGVFQTIGFKLEQKKYSNANGYMDCAISVSELEEETGFTFFPTLSADIKRQCDKSKWK</sequence>
<feature type="domain" description="DNA/RNA non-specific endonuclease/pyrophosphatase/phosphodiesterase" evidence="12">
    <location>
        <begin position="315"/>
        <end position="520"/>
    </location>
</feature>
<evidence type="ECO:0000256" key="1">
    <source>
        <dbReference type="ARBA" id="ARBA00001946"/>
    </source>
</evidence>
<dbReference type="Pfam" id="PF01223">
    <property type="entry name" value="Endonuclease_NS"/>
    <property type="match status" value="1"/>
</dbReference>
<dbReference type="SUPFAM" id="SSF54060">
    <property type="entry name" value="His-Me finger endonucleases"/>
    <property type="match status" value="1"/>
</dbReference>
<gene>
    <name evidence="13" type="primary">nucA_2</name>
    <name evidence="13" type="ORF">ERS852397_03132</name>
</gene>
<reference evidence="13 14" key="1">
    <citation type="submission" date="2015-09" db="EMBL/GenBank/DDBJ databases">
        <authorList>
            <consortium name="Pathogen Informatics"/>
        </authorList>
    </citation>
    <scope>NUCLEOTIDE SEQUENCE [LARGE SCALE GENOMIC DNA]</scope>
    <source>
        <strain evidence="13 14">2789STDY5608840</strain>
    </source>
</reference>
<keyword evidence="4 9" id="KW-0479">Metal-binding</keyword>
<dbReference type="PROSITE" id="PS01070">
    <property type="entry name" value="NUCLEASE_NON_SPEC"/>
    <property type="match status" value="1"/>
</dbReference>
<dbReference type="EC" id="3.1.30.-" evidence="13"/>
<dbReference type="GO" id="GO:0003676">
    <property type="term" value="F:nucleic acid binding"/>
    <property type="evidence" value="ECO:0007669"/>
    <property type="project" value="InterPro"/>
</dbReference>
<feature type="chain" id="PRO_5008024740" evidence="10">
    <location>
        <begin position="25"/>
        <end position="531"/>
    </location>
</feature>
<dbReference type="SMART" id="SM00477">
    <property type="entry name" value="NUC"/>
    <property type="match status" value="1"/>
</dbReference>
<dbReference type="InterPro" id="IPR044929">
    <property type="entry name" value="DNA/RNA_non-sp_Endonuclease_sf"/>
</dbReference>
<dbReference type="STRING" id="338188.ERS852397_03132"/>
<comment type="similarity">
    <text evidence="2">Belongs to the DNA/RNA non-specific endonuclease family.</text>
</comment>
<feature type="active site" description="Proton acceptor" evidence="8">
    <location>
        <position position="378"/>
    </location>
</feature>
<dbReference type="SMART" id="SM00892">
    <property type="entry name" value="Endonuclease_NS"/>
    <property type="match status" value="1"/>
</dbReference>
<dbReference type="InterPro" id="IPR044925">
    <property type="entry name" value="His-Me_finger_sf"/>
</dbReference>
<keyword evidence="10" id="KW-0732">Signal</keyword>
<dbReference type="PANTHER" id="PTHR13966">
    <property type="entry name" value="ENDONUCLEASE RELATED"/>
    <property type="match status" value="1"/>
</dbReference>
<dbReference type="CDD" id="cd13120">
    <property type="entry name" value="BF2867_like_N"/>
    <property type="match status" value="1"/>
</dbReference>
<evidence type="ECO:0000256" key="9">
    <source>
        <dbReference type="PIRSR" id="PIRSR640255-2"/>
    </source>
</evidence>
<keyword evidence="5 13" id="KW-0255">Endonuclease</keyword>
<evidence type="ECO:0000256" key="8">
    <source>
        <dbReference type="PIRSR" id="PIRSR640255-1"/>
    </source>
</evidence>
<dbReference type="GO" id="GO:0016787">
    <property type="term" value="F:hydrolase activity"/>
    <property type="evidence" value="ECO:0007669"/>
    <property type="project" value="UniProtKB-KW"/>
</dbReference>
<dbReference type="Gene3D" id="3.40.570.10">
    <property type="entry name" value="Extracellular Endonuclease, subunit A"/>
    <property type="match status" value="1"/>
</dbReference>
<evidence type="ECO:0000256" key="10">
    <source>
        <dbReference type="SAM" id="SignalP"/>
    </source>
</evidence>
<name>A0A174J0B2_9BACE</name>
<dbReference type="CDD" id="cd13121">
    <property type="entry name" value="BF2867_like_C"/>
    <property type="match status" value="1"/>
</dbReference>
<dbReference type="InterPro" id="IPR020821">
    <property type="entry name" value="ENPP1-3/EXOG-like_nuc-like"/>
</dbReference>
<dbReference type="PANTHER" id="PTHR13966:SF5">
    <property type="entry name" value="ENDONUCLEASE G, MITOCHONDRIAL"/>
    <property type="match status" value="1"/>
</dbReference>
<dbReference type="InterPro" id="IPR042278">
    <property type="entry name" value="Mfa-like_1_N"/>
</dbReference>
<dbReference type="Gene3D" id="2.60.40.2620">
    <property type="entry name" value="Fimbrillin-like"/>
    <property type="match status" value="1"/>
</dbReference>
<dbReference type="AlphaFoldDB" id="A0A174J0B2"/>
<keyword evidence="7" id="KW-0460">Magnesium</keyword>
<dbReference type="EMBL" id="CYZH01000020">
    <property type="protein sequence ID" value="CUO93163.1"/>
    <property type="molecule type" value="Genomic_DNA"/>
</dbReference>
<dbReference type="InterPro" id="IPR040255">
    <property type="entry name" value="Non-specific_endonuclease"/>
</dbReference>
<dbReference type="RefSeq" id="WP_055279602.1">
    <property type="nucleotide sequence ID" value="NZ_CABIXA010000020.1"/>
</dbReference>
<evidence type="ECO:0000259" key="12">
    <source>
        <dbReference type="SMART" id="SM00892"/>
    </source>
</evidence>
<keyword evidence="6 13" id="KW-0378">Hydrolase</keyword>
<evidence type="ECO:0000256" key="7">
    <source>
        <dbReference type="ARBA" id="ARBA00022842"/>
    </source>
</evidence>
<dbReference type="Gene3D" id="2.60.40.2630">
    <property type="match status" value="1"/>
</dbReference>
<feature type="domain" description="ENPP1-3/EXOG-like endonuclease/phosphodiesterase" evidence="11">
    <location>
        <begin position="316"/>
        <end position="520"/>
    </location>
</feature>
<accession>A0A174J0B2</accession>
<evidence type="ECO:0000256" key="5">
    <source>
        <dbReference type="ARBA" id="ARBA00022759"/>
    </source>
</evidence>
<evidence type="ECO:0000313" key="14">
    <source>
        <dbReference type="Proteomes" id="UP000095517"/>
    </source>
</evidence>
<dbReference type="Proteomes" id="UP000095517">
    <property type="component" value="Unassembled WGS sequence"/>
</dbReference>
<dbReference type="PROSITE" id="PS51257">
    <property type="entry name" value="PROKAR_LIPOPROTEIN"/>
    <property type="match status" value="1"/>
</dbReference>
<evidence type="ECO:0000256" key="2">
    <source>
        <dbReference type="ARBA" id="ARBA00010052"/>
    </source>
</evidence>
<dbReference type="GO" id="GO:0004519">
    <property type="term" value="F:endonuclease activity"/>
    <property type="evidence" value="ECO:0007669"/>
    <property type="project" value="UniProtKB-KW"/>
</dbReference>
<dbReference type="InterPro" id="IPR018524">
    <property type="entry name" value="DNA/RNA_endonuclease_AS"/>
</dbReference>
<dbReference type="GO" id="GO:0046872">
    <property type="term" value="F:metal ion binding"/>
    <property type="evidence" value="ECO:0007669"/>
    <property type="project" value="UniProtKB-KW"/>
</dbReference>
<feature type="signal peptide" evidence="10">
    <location>
        <begin position="1"/>
        <end position="24"/>
    </location>
</feature>
<evidence type="ECO:0000313" key="13">
    <source>
        <dbReference type="EMBL" id="CUO93163.1"/>
    </source>
</evidence>